<feature type="compositionally biased region" description="Basic and acidic residues" evidence="1">
    <location>
        <begin position="56"/>
        <end position="66"/>
    </location>
</feature>
<organism evidence="2 3">
    <name type="scientific">Plakobranchus ocellatus</name>
    <dbReference type="NCBI Taxonomy" id="259542"/>
    <lineage>
        <taxon>Eukaryota</taxon>
        <taxon>Metazoa</taxon>
        <taxon>Spiralia</taxon>
        <taxon>Lophotrochozoa</taxon>
        <taxon>Mollusca</taxon>
        <taxon>Gastropoda</taxon>
        <taxon>Heterobranchia</taxon>
        <taxon>Euthyneura</taxon>
        <taxon>Panpulmonata</taxon>
        <taxon>Sacoglossa</taxon>
        <taxon>Placobranchoidea</taxon>
        <taxon>Plakobranchidae</taxon>
        <taxon>Plakobranchus</taxon>
    </lineage>
</organism>
<name>A0AAV4AXG1_9GAST</name>
<dbReference type="EMBL" id="BLXT01004479">
    <property type="protein sequence ID" value="GFO13045.1"/>
    <property type="molecule type" value="Genomic_DNA"/>
</dbReference>
<protein>
    <submittedName>
        <fullName evidence="2">Uncharacterized protein</fullName>
    </submittedName>
</protein>
<feature type="region of interest" description="Disordered" evidence="1">
    <location>
        <begin position="35"/>
        <end position="66"/>
    </location>
</feature>
<comment type="caution">
    <text evidence="2">The sequence shown here is derived from an EMBL/GenBank/DDBJ whole genome shotgun (WGS) entry which is preliminary data.</text>
</comment>
<keyword evidence="3" id="KW-1185">Reference proteome</keyword>
<feature type="compositionally biased region" description="Basic and acidic residues" evidence="1">
    <location>
        <begin position="35"/>
        <end position="45"/>
    </location>
</feature>
<dbReference type="AlphaFoldDB" id="A0AAV4AXG1"/>
<sequence length="66" mass="7416">MSGGANERNKRKRNLKQINSSINFSQFLNINSSHTDARTAQEVRHTGAGRASALKNKIEFSRLEDN</sequence>
<evidence type="ECO:0000256" key="1">
    <source>
        <dbReference type="SAM" id="MobiDB-lite"/>
    </source>
</evidence>
<evidence type="ECO:0000313" key="2">
    <source>
        <dbReference type="EMBL" id="GFO13045.1"/>
    </source>
</evidence>
<reference evidence="2 3" key="1">
    <citation type="journal article" date="2021" name="Elife">
        <title>Chloroplast acquisition without the gene transfer in kleptoplastic sea slugs, Plakobranchus ocellatus.</title>
        <authorList>
            <person name="Maeda T."/>
            <person name="Takahashi S."/>
            <person name="Yoshida T."/>
            <person name="Shimamura S."/>
            <person name="Takaki Y."/>
            <person name="Nagai Y."/>
            <person name="Toyoda A."/>
            <person name="Suzuki Y."/>
            <person name="Arimoto A."/>
            <person name="Ishii H."/>
            <person name="Satoh N."/>
            <person name="Nishiyama T."/>
            <person name="Hasebe M."/>
            <person name="Maruyama T."/>
            <person name="Minagawa J."/>
            <person name="Obokata J."/>
            <person name="Shigenobu S."/>
        </authorList>
    </citation>
    <scope>NUCLEOTIDE SEQUENCE [LARGE SCALE GENOMIC DNA]</scope>
</reference>
<dbReference type="Proteomes" id="UP000735302">
    <property type="component" value="Unassembled WGS sequence"/>
</dbReference>
<evidence type="ECO:0000313" key="3">
    <source>
        <dbReference type="Proteomes" id="UP000735302"/>
    </source>
</evidence>
<gene>
    <name evidence="2" type="ORF">PoB_003955000</name>
</gene>
<accession>A0AAV4AXG1</accession>
<proteinExistence type="predicted"/>